<dbReference type="STRING" id="1121301.SAMN02745912_02797"/>
<evidence type="ECO:0000313" key="3">
    <source>
        <dbReference type="Proteomes" id="UP000184465"/>
    </source>
</evidence>
<dbReference type="OrthoDB" id="7593728at2"/>
<dbReference type="InterPro" id="IPR002723">
    <property type="entry name" value="BpsA_C"/>
</dbReference>
<evidence type="ECO:0000313" key="2">
    <source>
        <dbReference type="EMBL" id="SHK25832.1"/>
    </source>
</evidence>
<feature type="domain" description="N(4)-bis(aminopropyl)spermidine synthase C-terminal" evidence="1">
    <location>
        <begin position="151"/>
        <end position="291"/>
    </location>
</feature>
<proteinExistence type="predicted"/>
<sequence>MKFDIDKLYDGFCKYDYKKEMTNLSTNFGVTNNFTSKLIWNNWYKKSKYEFELWIWRLMISPLDKNEIVKILGTYELATNFINFLEEKNVLNHINNKFFIKNEIYKLEKNIDMDNSIFADNDFSLGQMHTTIDSTKKRAKKIAEILPPWRYRIMFLGDDDFTSIALKKLLRNYNVSVVDADTRIVNTINETLYEEVAEVYDIRYKAPEVWRNQYSAVHCDPFDSSGGLQIWLIFINQVLTGNLGDIIFMNLGIERIGKRRFHFLIEYLQKLGFVLIELNKNFSSYYSEEEFMTTDLCIFVRAFSKDKLFLQPQIYLDFHRKN</sequence>
<accession>A0A1M6R029</accession>
<dbReference type="EMBL" id="FRAG01000040">
    <property type="protein sequence ID" value="SHK25832.1"/>
    <property type="molecule type" value="Genomic_DNA"/>
</dbReference>
<dbReference type="AlphaFoldDB" id="A0A1M6R029"/>
<dbReference type="Pfam" id="PF01861">
    <property type="entry name" value="BpsA_C"/>
    <property type="match status" value="1"/>
</dbReference>
<organism evidence="2 3">
    <name type="scientific">Paramaledivibacter caminithermalis (strain DSM 15212 / CIP 107654 / DViRD3)</name>
    <name type="common">Clostridium caminithermale</name>
    <dbReference type="NCBI Taxonomy" id="1121301"/>
    <lineage>
        <taxon>Bacteria</taxon>
        <taxon>Bacillati</taxon>
        <taxon>Bacillota</taxon>
        <taxon>Clostridia</taxon>
        <taxon>Peptostreptococcales</taxon>
        <taxon>Caminicellaceae</taxon>
        <taxon>Paramaledivibacter</taxon>
    </lineage>
</organism>
<reference evidence="3" key="1">
    <citation type="submission" date="2016-11" db="EMBL/GenBank/DDBJ databases">
        <authorList>
            <person name="Varghese N."/>
            <person name="Submissions S."/>
        </authorList>
    </citation>
    <scope>NUCLEOTIDE SEQUENCE [LARGE SCALE GENOMIC DNA]</scope>
    <source>
        <strain evidence="3">DSM 15212 / CIP 107654 / DViRD3</strain>
    </source>
</reference>
<keyword evidence="3" id="KW-1185">Reference proteome</keyword>
<dbReference type="RefSeq" id="WP_073151304.1">
    <property type="nucleotide sequence ID" value="NZ_FRAG01000040.1"/>
</dbReference>
<protein>
    <recommendedName>
        <fullName evidence="1">N(4)-bis(aminopropyl)spermidine synthase C-terminal domain-containing protein</fullName>
    </recommendedName>
</protein>
<gene>
    <name evidence="2" type="ORF">SAMN02745912_02797</name>
</gene>
<name>A0A1M6R029_PARC5</name>
<dbReference type="Gene3D" id="3.40.50.150">
    <property type="entry name" value="Vaccinia Virus protein VP39"/>
    <property type="match status" value="1"/>
</dbReference>
<evidence type="ECO:0000259" key="1">
    <source>
        <dbReference type="Pfam" id="PF01861"/>
    </source>
</evidence>
<dbReference type="Proteomes" id="UP000184465">
    <property type="component" value="Unassembled WGS sequence"/>
</dbReference>
<dbReference type="InterPro" id="IPR029063">
    <property type="entry name" value="SAM-dependent_MTases_sf"/>
</dbReference>